<evidence type="ECO:0000256" key="3">
    <source>
        <dbReference type="SAM" id="SignalP"/>
    </source>
</evidence>
<feature type="domain" description="Glycosyl hydrolase-like 10" evidence="4">
    <location>
        <begin position="161"/>
        <end position="529"/>
    </location>
</feature>
<dbReference type="InterPro" id="IPR017853">
    <property type="entry name" value="GH"/>
</dbReference>
<dbReference type="InterPro" id="IPR052177">
    <property type="entry name" value="Divisome_Glycosyl_Hydrolase"/>
</dbReference>
<gene>
    <name evidence="5" type="ORF">BMI79_05870</name>
</gene>
<keyword evidence="6" id="KW-1185">Reference proteome</keyword>
<evidence type="ECO:0000259" key="4">
    <source>
        <dbReference type="Pfam" id="PF02638"/>
    </source>
</evidence>
<accession>A0A1S8CLP2</accession>
<evidence type="ECO:0000313" key="5">
    <source>
        <dbReference type="EMBL" id="OMQ24364.1"/>
    </source>
</evidence>
<evidence type="ECO:0000313" key="6">
    <source>
        <dbReference type="Proteomes" id="UP000216021"/>
    </source>
</evidence>
<dbReference type="Proteomes" id="UP000216021">
    <property type="component" value="Unassembled WGS sequence"/>
</dbReference>
<comment type="caution">
    <text evidence="5">The sequence shown here is derived from an EMBL/GenBank/DDBJ whole genome shotgun (WGS) entry which is preliminary data.</text>
</comment>
<proteinExistence type="predicted"/>
<evidence type="ECO:0000256" key="1">
    <source>
        <dbReference type="ARBA" id="ARBA00022729"/>
    </source>
</evidence>
<dbReference type="SUPFAM" id="SSF51445">
    <property type="entry name" value="(Trans)glycosidases"/>
    <property type="match status" value="1"/>
</dbReference>
<dbReference type="STRING" id="2034155.BMI79_05870"/>
<organism evidence="5 6">
    <name type="scientific">Serratia oryzae</name>
    <dbReference type="NCBI Taxonomy" id="2034155"/>
    <lineage>
        <taxon>Bacteria</taxon>
        <taxon>Pseudomonadati</taxon>
        <taxon>Pseudomonadota</taxon>
        <taxon>Gammaproteobacteria</taxon>
        <taxon>Enterobacterales</taxon>
        <taxon>Yersiniaceae</taxon>
        <taxon>Serratia</taxon>
    </lineage>
</organism>
<dbReference type="PANTHER" id="PTHR43405">
    <property type="entry name" value="GLYCOSYL HYDROLASE DIGH"/>
    <property type="match status" value="1"/>
</dbReference>
<dbReference type="Gene3D" id="2.60.40.10">
    <property type="entry name" value="Immunoglobulins"/>
    <property type="match status" value="1"/>
</dbReference>
<dbReference type="Pfam" id="PF02638">
    <property type="entry name" value="GHL10"/>
    <property type="match status" value="1"/>
</dbReference>
<dbReference type="OrthoDB" id="9773203at2"/>
<dbReference type="PANTHER" id="PTHR43405:SF1">
    <property type="entry name" value="GLYCOSYL HYDROLASE DIGH"/>
    <property type="match status" value="1"/>
</dbReference>
<dbReference type="InterPro" id="IPR013783">
    <property type="entry name" value="Ig-like_fold"/>
</dbReference>
<dbReference type="RefSeq" id="WP_076941250.1">
    <property type="nucleotide sequence ID" value="NZ_MOXD01000003.1"/>
</dbReference>
<dbReference type="InterPro" id="IPR003790">
    <property type="entry name" value="GHL10"/>
</dbReference>
<feature type="compositionally biased region" description="Low complexity" evidence="2">
    <location>
        <begin position="32"/>
        <end position="110"/>
    </location>
</feature>
<protein>
    <recommendedName>
        <fullName evidence="4">Glycosyl hydrolase-like 10 domain-containing protein</fullName>
    </recommendedName>
</protein>
<dbReference type="Gene3D" id="3.20.20.80">
    <property type="entry name" value="Glycosidases"/>
    <property type="match status" value="1"/>
</dbReference>
<sequence length="700" mass="77373">MHNNSLSIAAKMIALVLASGMLFGCDSGVTTTNNGTPTTDTGSTDNNNTDSNTTDNGSTDNGNTDNGNTDNGNTGNGNTDNGNTDNGNTDNGNTDNGNTDNGNTDNGNTDKPIQTYSPLYKYVKNSDGVYGYDSNLPVDLYKGANQFISIPDNYIAPKHAFRSAWVATIGNLNMPFVNSEQAFKQTYLSILDRFSALNMNAMIFQIRPMLDAYYSSEINPWSQYLSGKQGKDPGYDPLTWMVEQTHERGMEYHAWFNPYRVTNAKITSLLKNNSQGLSSDEILALSTEQQIGYLVSAGIMSSENFAAKNPQWVLSFDEKLFLNPAIPEVIEHVVSTVEEVVRRYDVDAIHFDDYFYPYRITVNGATVQFGAKGEDRAAFETYGLVNNQYPDTPQGIEDWRRDNVTRLISRVQSVIAQHNQQQGTAVQFGISPFGIWEHKGRNELGSNTPLGSSQSYSGSIFADTRKWVKEELVDYVVPQIYWSFDQAAAPYGELASWWNNQMEGSHTQLYIGHANYKHVSNGSSDAAWMNPEEIPNQMRYNQDLSYVSGSVFFSYNDLLVSNVASQPVAQQGAYGAKNAAIEKLSQTYLSTPTLPPSKPWLDQKVTTLPQQARFVSGSKNAFSWADSPDNDTRYYVVYRGSGKSGAIFADPKNIIAKVWRGKANTFSYQDNNAVGEGYTYLISAVDAAQNETAPVTVKVD</sequence>
<reference evidence="5 6" key="1">
    <citation type="submission" date="2016-11" db="EMBL/GenBank/DDBJ databases">
        <title>Rahnella oryzae sp. nov., isolated from rice root.</title>
        <authorList>
            <person name="Zhang X.-X."/>
            <person name="Zhang J."/>
        </authorList>
    </citation>
    <scope>NUCLEOTIDE SEQUENCE [LARGE SCALE GENOMIC DNA]</scope>
    <source>
        <strain evidence="5 6">J11-6</strain>
    </source>
</reference>
<dbReference type="AlphaFoldDB" id="A0A1S8CLP2"/>
<keyword evidence="1 3" id="KW-0732">Signal</keyword>
<evidence type="ECO:0000256" key="2">
    <source>
        <dbReference type="SAM" id="MobiDB-lite"/>
    </source>
</evidence>
<feature type="region of interest" description="Disordered" evidence="2">
    <location>
        <begin position="32"/>
        <end position="113"/>
    </location>
</feature>
<feature type="chain" id="PRO_5013249962" description="Glycosyl hydrolase-like 10 domain-containing protein" evidence="3">
    <location>
        <begin position="25"/>
        <end position="700"/>
    </location>
</feature>
<dbReference type="EMBL" id="MOXD01000003">
    <property type="protein sequence ID" value="OMQ24364.1"/>
    <property type="molecule type" value="Genomic_DNA"/>
</dbReference>
<name>A0A1S8CLP2_9GAMM</name>
<feature type="signal peptide" evidence="3">
    <location>
        <begin position="1"/>
        <end position="24"/>
    </location>
</feature>